<reference evidence="2" key="2">
    <citation type="submission" date="2020-02" db="EMBL/GenBank/DDBJ databases">
        <authorList>
            <consortium name="NCBI Pathogen Detection Project"/>
        </authorList>
    </citation>
    <scope>NUCLEOTIDE SEQUENCE</scope>
    <source>
        <strain evidence="2">MA.CK_00/00002125</strain>
    </source>
</reference>
<keyword evidence="1" id="KW-1133">Transmembrane helix</keyword>
<keyword evidence="1" id="KW-0812">Transmembrane</keyword>
<proteinExistence type="predicted"/>
<name>A0A756I5Q0_SALER</name>
<accession>A0A756I5Q0</accession>
<feature type="transmembrane region" description="Helical" evidence="1">
    <location>
        <begin position="21"/>
        <end position="43"/>
    </location>
</feature>
<organism evidence="2">
    <name type="scientific">Salmonella enterica</name>
    <name type="common">Salmonella choleraesuis</name>
    <dbReference type="NCBI Taxonomy" id="28901"/>
    <lineage>
        <taxon>Bacteria</taxon>
        <taxon>Pseudomonadati</taxon>
        <taxon>Pseudomonadota</taxon>
        <taxon>Gammaproteobacteria</taxon>
        <taxon>Enterobacterales</taxon>
        <taxon>Enterobacteriaceae</taxon>
        <taxon>Salmonella</taxon>
    </lineage>
</organism>
<comment type="caution">
    <text evidence="2">The sequence shown here is derived from an EMBL/GenBank/DDBJ whole genome shotgun (WGS) entry which is preliminary data.</text>
</comment>
<evidence type="ECO:0000313" key="2">
    <source>
        <dbReference type="EMBL" id="HAG0018057.1"/>
    </source>
</evidence>
<reference evidence="2" key="1">
    <citation type="journal article" date="2018" name="Genome Biol.">
        <title>SKESA: strategic k-mer extension for scrupulous assemblies.</title>
        <authorList>
            <person name="Souvorov A."/>
            <person name="Agarwala R."/>
            <person name="Lipman D.J."/>
        </authorList>
    </citation>
    <scope>NUCLEOTIDE SEQUENCE</scope>
    <source>
        <strain evidence="2">MA.CK_00/00002125</strain>
    </source>
</reference>
<gene>
    <name evidence="2" type="primary">excA</name>
    <name evidence="2" type="ORF">G8O67_005492</name>
</gene>
<feature type="transmembrane region" description="Helical" evidence="1">
    <location>
        <begin position="49"/>
        <end position="69"/>
    </location>
</feature>
<protein>
    <submittedName>
        <fullName evidence="2">Plasmid IncI1-type surface exclusion protein ExcA</fullName>
    </submittedName>
</protein>
<keyword evidence="1" id="KW-0472">Membrane</keyword>
<dbReference type="EMBL" id="DAAWYJ010000070">
    <property type="protein sequence ID" value="HAG0018057.1"/>
    <property type="molecule type" value="Genomic_DNA"/>
</dbReference>
<sequence>MEMVKANKVSSSHWVLYLIIRWLYFLLGIPALLFYSVVCFSISDYHPEAYFWGWGCLLLLIAPCLWLYSKAISKKQRIKDVVQKIKDTGYYSPDKDYENISLTHSTYFGIDIRKGTMLYVRIRPNNIMDIIGIDTHNFTRTVSDNKELKIYTKYVNMPVIPVTTLCTSPKVSADTMHAMADRNYDYPLNFPRMVQEKRKEWEKIAGGPVAEVF</sequence>
<dbReference type="AlphaFoldDB" id="A0A756I5Q0"/>
<dbReference type="NCBIfam" id="NF033891">
    <property type="entry name" value="surf_exc_IncI1"/>
    <property type="match status" value="1"/>
</dbReference>
<evidence type="ECO:0000256" key="1">
    <source>
        <dbReference type="SAM" id="Phobius"/>
    </source>
</evidence>